<dbReference type="GO" id="GO:0035446">
    <property type="term" value="F:cysteine-glucosaminylinositol ligase activity"/>
    <property type="evidence" value="ECO:0007669"/>
    <property type="project" value="UniProtKB-UniRule"/>
</dbReference>
<feature type="short sequence motif" description="'ERGGDP' region" evidence="10">
    <location>
        <begin position="188"/>
        <end position="193"/>
    </location>
</feature>
<dbReference type="SUPFAM" id="SSF52374">
    <property type="entry name" value="Nucleotidylyl transferase"/>
    <property type="match status" value="1"/>
</dbReference>
<dbReference type="OrthoDB" id="9815130at2"/>
<proteinExistence type="inferred from homology"/>
<comment type="subunit">
    <text evidence="3 10">Monomer.</text>
</comment>
<evidence type="ECO:0000256" key="1">
    <source>
        <dbReference type="ARBA" id="ARBA00003679"/>
    </source>
</evidence>
<dbReference type="AlphaFoldDB" id="A0A2A9CS87"/>
<dbReference type="GO" id="GO:0008270">
    <property type="term" value="F:zinc ion binding"/>
    <property type="evidence" value="ECO:0007669"/>
    <property type="project" value="UniProtKB-UniRule"/>
</dbReference>
<feature type="domain" description="tRNA synthetases class I catalytic" evidence="11">
    <location>
        <begin position="36"/>
        <end position="337"/>
    </location>
</feature>
<comment type="cofactor">
    <cofactor evidence="10">
        <name>Zn(2+)</name>
        <dbReference type="ChEBI" id="CHEBI:29105"/>
    </cofactor>
    <text evidence="10">Binds 1 zinc ion per subunit.</text>
</comment>
<feature type="short sequence motif" description="'KMSKS' region" evidence="10">
    <location>
        <begin position="289"/>
        <end position="293"/>
    </location>
</feature>
<evidence type="ECO:0000256" key="4">
    <source>
        <dbReference type="ARBA" id="ARBA00022598"/>
    </source>
</evidence>
<comment type="function">
    <text evidence="1 10">Catalyzes the ATP-dependent condensation of GlcN-Ins and L-cysteine to form L-Cys-GlcN-Ins.</text>
</comment>
<keyword evidence="7 10" id="KW-0862">Zinc</keyword>
<dbReference type="PANTHER" id="PTHR10890">
    <property type="entry name" value="CYSTEINYL-TRNA SYNTHETASE"/>
    <property type="match status" value="1"/>
</dbReference>
<reference evidence="12 13" key="1">
    <citation type="submission" date="2017-10" db="EMBL/GenBank/DDBJ databases">
        <title>Sequencing the genomes of 1000 actinobacteria strains.</title>
        <authorList>
            <person name="Klenk H.-P."/>
        </authorList>
    </citation>
    <scope>NUCLEOTIDE SEQUENCE [LARGE SCALE GENOMIC DNA]</scope>
    <source>
        <strain evidence="12 13">DSM 15597</strain>
    </source>
</reference>
<comment type="similarity">
    <text evidence="2 10">Belongs to the class-I aminoacyl-tRNA synthetase family. MshC subfamily.</text>
</comment>
<feature type="binding site" evidence="10">
    <location>
        <position position="228"/>
    </location>
    <ligand>
        <name>L-cysteinyl-5'-AMP</name>
        <dbReference type="ChEBI" id="CHEBI:144924"/>
    </ligand>
</feature>
<comment type="caution">
    <text evidence="12">The sequence shown here is derived from an EMBL/GenBank/DDBJ whole genome shotgun (WGS) entry which is preliminary data.</text>
</comment>
<dbReference type="PANTHER" id="PTHR10890:SF3">
    <property type="entry name" value="CYSTEINE--TRNA LIGASE, CYTOPLASMIC"/>
    <property type="match status" value="1"/>
</dbReference>
<feature type="binding site" evidence="10">
    <location>
        <position position="283"/>
    </location>
    <ligand>
        <name>L-cysteinyl-5'-AMP</name>
        <dbReference type="ChEBI" id="CHEBI:144924"/>
    </ligand>
</feature>
<keyword evidence="5 10" id="KW-0479">Metal-binding</keyword>
<dbReference type="GO" id="GO:0004817">
    <property type="term" value="F:cysteine-tRNA ligase activity"/>
    <property type="evidence" value="ECO:0007669"/>
    <property type="project" value="TreeGrafter"/>
</dbReference>
<comment type="catalytic activity">
    <reaction evidence="9 10">
        <text>1D-myo-inositol 2-amino-2-deoxy-alpha-D-glucopyranoside + L-cysteine + ATP = 1D-myo-inositol 2-(L-cysteinylamino)-2-deoxy-alpha-D-glucopyranoside + AMP + diphosphate + H(+)</text>
        <dbReference type="Rhea" id="RHEA:26176"/>
        <dbReference type="ChEBI" id="CHEBI:15378"/>
        <dbReference type="ChEBI" id="CHEBI:30616"/>
        <dbReference type="ChEBI" id="CHEBI:33019"/>
        <dbReference type="ChEBI" id="CHEBI:35235"/>
        <dbReference type="ChEBI" id="CHEBI:58886"/>
        <dbReference type="ChEBI" id="CHEBI:58887"/>
        <dbReference type="ChEBI" id="CHEBI:456215"/>
        <dbReference type="EC" id="6.3.1.13"/>
    </reaction>
</comment>
<keyword evidence="8 10" id="KW-0067">ATP-binding</keyword>
<dbReference type="PRINTS" id="PR00983">
    <property type="entry name" value="TRNASYNTHCYS"/>
</dbReference>
<feature type="binding site" evidence="10">
    <location>
        <begin position="82"/>
        <end position="84"/>
    </location>
    <ligand>
        <name>L-cysteinyl-5'-AMP</name>
        <dbReference type="ChEBI" id="CHEBI:144924"/>
    </ligand>
</feature>
<dbReference type="NCBIfam" id="TIGR03447">
    <property type="entry name" value="mycothiol_MshC"/>
    <property type="match status" value="1"/>
</dbReference>
<evidence type="ECO:0000259" key="11">
    <source>
        <dbReference type="Pfam" id="PF01406"/>
    </source>
</evidence>
<feature type="short sequence motif" description="'HIGH' region" evidence="10">
    <location>
        <begin position="46"/>
        <end position="56"/>
    </location>
</feature>
<dbReference type="InterPro" id="IPR014729">
    <property type="entry name" value="Rossmann-like_a/b/a_fold"/>
</dbReference>
<evidence type="ECO:0000256" key="7">
    <source>
        <dbReference type="ARBA" id="ARBA00022833"/>
    </source>
</evidence>
<keyword evidence="4 10" id="KW-0436">Ligase</keyword>
<dbReference type="Gene3D" id="3.40.50.620">
    <property type="entry name" value="HUPs"/>
    <property type="match status" value="1"/>
</dbReference>
<dbReference type="GO" id="GO:0005524">
    <property type="term" value="F:ATP binding"/>
    <property type="evidence" value="ECO:0007669"/>
    <property type="project" value="UniProtKB-KW"/>
</dbReference>
<evidence type="ECO:0000313" key="13">
    <source>
        <dbReference type="Proteomes" id="UP000226079"/>
    </source>
</evidence>
<evidence type="ECO:0000256" key="10">
    <source>
        <dbReference type="HAMAP-Rule" id="MF_01697"/>
    </source>
</evidence>
<keyword evidence="6 10" id="KW-0547">Nucleotide-binding</keyword>
<dbReference type="InterPro" id="IPR024909">
    <property type="entry name" value="Cys-tRNA/MSH_ligase"/>
</dbReference>
<feature type="binding site" evidence="10">
    <location>
        <begin position="44"/>
        <end position="47"/>
    </location>
    <ligand>
        <name>L-cysteinyl-5'-AMP</name>
        <dbReference type="ChEBI" id="CHEBI:144924"/>
    </ligand>
</feature>
<dbReference type="Proteomes" id="UP000226079">
    <property type="component" value="Unassembled WGS sequence"/>
</dbReference>
<evidence type="ECO:0000256" key="8">
    <source>
        <dbReference type="ARBA" id="ARBA00022840"/>
    </source>
</evidence>
<evidence type="ECO:0000256" key="2">
    <source>
        <dbReference type="ARBA" id="ARBA00007723"/>
    </source>
</evidence>
<evidence type="ECO:0000256" key="3">
    <source>
        <dbReference type="ARBA" id="ARBA00011245"/>
    </source>
</evidence>
<evidence type="ECO:0000256" key="6">
    <source>
        <dbReference type="ARBA" id="ARBA00022741"/>
    </source>
</evidence>
<feature type="binding site" evidence="10">
    <location>
        <position position="232"/>
    </location>
    <ligand>
        <name>Zn(2+)</name>
        <dbReference type="ChEBI" id="CHEBI:29105"/>
    </ligand>
</feature>
<dbReference type="HAMAP" id="MF_01697">
    <property type="entry name" value="MshC"/>
    <property type="match status" value="1"/>
</dbReference>
<dbReference type="Pfam" id="PF01406">
    <property type="entry name" value="tRNA-synt_1e"/>
    <property type="match status" value="1"/>
</dbReference>
<accession>A0A2A9CS87</accession>
<name>A0A2A9CS87_9ACTN</name>
<dbReference type="InterPro" id="IPR032678">
    <property type="entry name" value="tRNA-synt_1_cat_dom"/>
</dbReference>
<keyword evidence="13" id="KW-1185">Reference proteome</keyword>
<dbReference type="GO" id="GO:0010125">
    <property type="term" value="P:mycothiol biosynthetic process"/>
    <property type="evidence" value="ECO:0007669"/>
    <property type="project" value="UniProtKB-UniRule"/>
</dbReference>
<dbReference type="EC" id="6.3.1.13" evidence="10"/>
<evidence type="ECO:0000256" key="5">
    <source>
        <dbReference type="ARBA" id="ARBA00022723"/>
    </source>
</evidence>
<dbReference type="EMBL" id="PDJC01000001">
    <property type="protein sequence ID" value="PFG16480.1"/>
    <property type="molecule type" value="Genomic_DNA"/>
</dbReference>
<sequence length="428" mass="46463">MRSWAGVSVPELPGRGGRVQVHDTVTQTLMPVGPEHGEARLYACGITPYDATHLGHAFTYVGVDLLVRSWLDAGLRVRYAQNVTDVDDPLLERAEATGDDWQRLATEQVELYRSDLSALRVLPPAELTGVVDSIELVVQLIERLRDRGAVYQLSGQDHPDWYFANPDPIPLLRGLGIDEPQAREIFAERGGDPDRAGKRGPFDCLVWRAERPGEPAWDSALGRGRPGWHVECTAIALHRLGTAFDVQAGGSDLAFPHHPMCAAEATALTGEPFATAFLHTGMVGLDGTKMSKSLGNLVFVSRLLADGADPMAIRLVLLAQHYRRDWEYNSHLLAEAAQRLDRWRSAVARPSGPSALPVLEEVRGHLRDDLDAPSALAVIDRWAEEALAGQGSDQTAPALIAELADALLGVELESARTLAPVQPGGAPR</sequence>
<dbReference type="GO" id="GO:0006423">
    <property type="term" value="P:cysteinyl-tRNA aminoacylation"/>
    <property type="evidence" value="ECO:0007669"/>
    <property type="project" value="TreeGrafter"/>
</dbReference>
<feature type="binding site" evidence="10">
    <location>
        <position position="44"/>
    </location>
    <ligand>
        <name>Zn(2+)</name>
        <dbReference type="ChEBI" id="CHEBI:29105"/>
    </ligand>
</feature>
<feature type="binding site" evidence="10">
    <location>
        <begin position="250"/>
        <end position="252"/>
    </location>
    <ligand>
        <name>L-cysteinyl-5'-AMP</name>
        <dbReference type="ChEBI" id="CHEBI:144924"/>
    </ligand>
</feature>
<dbReference type="GO" id="GO:0005829">
    <property type="term" value="C:cytosol"/>
    <property type="evidence" value="ECO:0007669"/>
    <property type="project" value="TreeGrafter"/>
</dbReference>
<protein>
    <recommendedName>
        <fullName evidence="10">L-cysteine:1D-myo-inositol 2-amino-2-deoxy-alpha-D-glucopyranoside ligase</fullName>
        <shortName evidence="10">L-Cys:GlcN-Ins ligase</shortName>
        <ecNumber evidence="10">6.3.1.13</ecNumber>
    </recommendedName>
    <alternativeName>
        <fullName evidence="10">Mycothiol ligase</fullName>
        <shortName evidence="10">MSH ligase</shortName>
    </alternativeName>
</protein>
<feature type="binding site" evidence="10">
    <location>
        <position position="59"/>
    </location>
    <ligand>
        <name>L-cysteinyl-5'-AMP</name>
        <dbReference type="ChEBI" id="CHEBI:144924"/>
    </ligand>
</feature>
<feature type="binding site" evidence="10">
    <location>
        <position position="257"/>
    </location>
    <ligand>
        <name>Zn(2+)</name>
        <dbReference type="ChEBI" id="CHEBI:29105"/>
    </ligand>
</feature>
<dbReference type="InterPro" id="IPR017812">
    <property type="entry name" value="Mycothiol_ligase_MshC"/>
</dbReference>
<organism evidence="12 13">
    <name type="scientific">Propionicimonas paludicola</name>
    <dbReference type="NCBI Taxonomy" id="185243"/>
    <lineage>
        <taxon>Bacteria</taxon>
        <taxon>Bacillati</taxon>
        <taxon>Actinomycetota</taxon>
        <taxon>Actinomycetes</taxon>
        <taxon>Propionibacteriales</taxon>
        <taxon>Nocardioidaceae</taxon>
        <taxon>Propionicimonas</taxon>
    </lineage>
</organism>
<dbReference type="RefSeq" id="WP_098460015.1">
    <property type="nucleotide sequence ID" value="NZ_PDJC01000001.1"/>
</dbReference>
<evidence type="ECO:0000256" key="9">
    <source>
        <dbReference type="ARBA" id="ARBA00048350"/>
    </source>
</evidence>
<evidence type="ECO:0000313" key="12">
    <source>
        <dbReference type="EMBL" id="PFG16480.1"/>
    </source>
</evidence>
<gene>
    <name evidence="10" type="primary">mshC</name>
    <name evidence="12" type="ORF">ATK74_1019</name>
</gene>
<dbReference type="Gene3D" id="1.20.120.640">
    <property type="entry name" value="Anticodon-binding domain of a subclass of class I aminoacyl-tRNA synthetases"/>
    <property type="match status" value="1"/>
</dbReference>